<dbReference type="EMBL" id="CP051682">
    <property type="protein sequence ID" value="QJD97726.1"/>
    <property type="molecule type" value="Genomic_DNA"/>
</dbReference>
<dbReference type="SUPFAM" id="SSF53098">
    <property type="entry name" value="Ribonuclease H-like"/>
    <property type="match status" value="1"/>
</dbReference>
<evidence type="ECO:0000313" key="1">
    <source>
        <dbReference type="EMBL" id="QJD97726.1"/>
    </source>
</evidence>
<reference evidence="1 2" key="1">
    <citation type="submission" date="2020-04" db="EMBL/GenBank/DDBJ databases">
        <title>Genome sequencing of novel species.</title>
        <authorList>
            <person name="Heo J."/>
            <person name="Kim S.-J."/>
            <person name="Kim J.-S."/>
            <person name="Hong S.-B."/>
            <person name="Kwon S.-W."/>
        </authorList>
    </citation>
    <scope>NUCLEOTIDE SEQUENCE [LARGE SCALE GENOMIC DNA]</scope>
    <source>
        <strain evidence="1 2">F39-2</strain>
    </source>
</reference>
<dbReference type="InterPro" id="IPR012337">
    <property type="entry name" value="RNaseH-like_sf"/>
</dbReference>
<name>A0A7L5EBE9_9SPHI</name>
<gene>
    <name evidence="1" type="ORF">HH214_18520</name>
</gene>
<dbReference type="Proteomes" id="UP000503278">
    <property type="component" value="Chromosome"/>
</dbReference>
<dbReference type="AlphaFoldDB" id="A0A7L5EBE9"/>
<accession>A0A7L5EBE9</accession>
<proteinExistence type="predicted"/>
<dbReference type="KEGG" id="mrob:HH214_18520"/>
<dbReference type="RefSeq" id="WP_169610153.1">
    <property type="nucleotide sequence ID" value="NZ_CP051682.1"/>
</dbReference>
<organism evidence="1 2">
    <name type="scientific">Mucilaginibacter robiniae</name>
    <dbReference type="NCBI Taxonomy" id="2728022"/>
    <lineage>
        <taxon>Bacteria</taxon>
        <taxon>Pseudomonadati</taxon>
        <taxon>Bacteroidota</taxon>
        <taxon>Sphingobacteriia</taxon>
        <taxon>Sphingobacteriales</taxon>
        <taxon>Sphingobacteriaceae</taxon>
        <taxon>Mucilaginibacter</taxon>
    </lineage>
</organism>
<evidence type="ECO:0000313" key="2">
    <source>
        <dbReference type="Proteomes" id="UP000503278"/>
    </source>
</evidence>
<protein>
    <recommendedName>
        <fullName evidence="3">Transposase IS4-like domain-containing protein</fullName>
    </recommendedName>
</protein>
<evidence type="ECO:0008006" key="3">
    <source>
        <dbReference type="Google" id="ProtNLM"/>
    </source>
</evidence>
<sequence>MKQQADRTKLKWQQLIIPQWYGQKNKKVELATGMVIWYHSGMEPLPVRWVMLRDPSGKGELSALLSTDLALDEEDIVNYFIKRWTVEVTFKEVRTNLGVETQRQWSDKAIARTTPLLLSLFSITTLWAYELNKAGKLGKETTAWYQKKLPTFADALAAVRSRLWASHPF</sequence>
<keyword evidence="2" id="KW-1185">Reference proteome</keyword>